<gene>
    <name evidence="14" type="ORF">EDC52_107188</name>
</gene>
<evidence type="ECO:0000256" key="10">
    <source>
        <dbReference type="ARBA" id="ARBA00023163"/>
    </source>
</evidence>
<dbReference type="PROSITE" id="PS50937">
    <property type="entry name" value="HTH_MERR_2"/>
    <property type="match status" value="1"/>
</dbReference>
<dbReference type="Gene3D" id="1.10.1660.10">
    <property type="match status" value="1"/>
</dbReference>
<evidence type="ECO:0000256" key="12">
    <source>
        <dbReference type="ARBA" id="ARBA00032335"/>
    </source>
</evidence>
<keyword evidence="8" id="KW-0238">DNA-binding</keyword>
<evidence type="ECO:0000256" key="7">
    <source>
        <dbReference type="ARBA" id="ARBA00023015"/>
    </source>
</evidence>
<comment type="caution">
    <text evidence="14">The sequence shown here is derived from an EMBL/GenBank/DDBJ whole genome shotgun (WGS) entry which is preliminary data.</text>
</comment>
<evidence type="ECO:0000313" key="15">
    <source>
        <dbReference type="Proteomes" id="UP000295719"/>
    </source>
</evidence>
<dbReference type="PRINTS" id="PR00040">
    <property type="entry name" value="HTHMERR"/>
</dbReference>
<dbReference type="GO" id="GO:0003677">
    <property type="term" value="F:DNA binding"/>
    <property type="evidence" value="ECO:0007669"/>
    <property type="project" value="UniProtKB-KW"/>
</dbReference>
<dbReference type="PANTHER" id="PTHR30204">
    <property type="entry name" value="REDOX-CYCLING DRUG-SENSING TRANSCRIPTIONAL ACTIVATOR SOXR"/>
    <property type="match status" value="1"/>
</dbReference>
<comment type="subunit">
    <text evidence="2">Homodimer.</text>
</comment>
<evidence type="ECO:0000256" key="1">
    <source>
        <dbReference type="ARBA" id="ARBA00004496"/>
    </source>
</evidence>
<reference evidence="14 15" key="1">
    <citation type="submission" date="2019-03" db="EMBL/GenBank/DDBJ databases">
        <title>Genomic Encyclopedia of Type Strains, Phase IV (KMG-IV): sequencing the most valuable type-strain genomes for metagenomic binning, comparative biology and taxonomic classification.</title>
        <authorList>
            <person name="Goeker M."/>
        </authorList>
    </citation>
    <scope>NUCLEOTIDE SEQUENCE [LARGE SCALE GENOMIC DNA]</scope>
    <source>
        <strain evidence="14 15">DSM 19580</strain>
    </source>
</reference>
<evidence type="ECO:0000256" key="4">
    <source>
        <dbReference type="ARBA" id="ARBA00022490"/>
    </source>
</evidence>
<feature type="domain" description="HTH merR-type" evidence="13">
    <location>
        <begin position="1"/>
        <end position="69"/>
    </location>
</feature>
<dbReference type="PROSITE" id="PS00552">
    <property type="entry name" value="HTH_MERR_1"/>
    <property type="match status" value="1"/>
</dbReference>
<evidence type="ECO:0000256" key="5">
    <source>
        <dbReference type="ARBA" id="ARBA00022723"/>
    </source>
</evidence>
<dbReference type="OrthoDB" id="9808480at2"/>
<evidence type="ECO:0000256" key="2">
    <source>
        <dbReference type="ARBA" id="ARBA00011738"/>
    </source>
</evidence>
<keyword evidence="10" id="KW-0804">Transcription</keyword>
<evidence type="ECO:0000256" key="3">
    <source>
        <dbReference type="ARBA" id="ARBA00017250"/>
    </source>
</evidence>
<keyword evidence="6" id="KW-0186">Copper</keyword>
<keyword evidence="5" id="KW-0479">Metal-binding</keyword>
<accession>A0A4R3YNL6</accession>
<dbReference type="Proteomes" id="UP000295719">
    <property type="component" value="Unassembled WGS sequence"/>
</dbReference>
<dbReference type="PANTHER" id="PTHR30204:SF16">
    <property type="entry name" value="HTH-TYPE TRANSCRIPTIONAL REGULATOR CUER"/>
    <property type="match status" value="1"/>
</dbReference>
<proteinExistence type="predicted"/>
<keyword evidence="9" id="KW-0010">Activator</keyword>
<dbReference type="NCBIfam" id="TIGR02044">
    <property type="entry name" value="CueR"/>
    <property type="match status" value="1"/>
</dbReference>
<keyword evidence="7" id="KW-0805">Transcription regulation</keyword>
<sequence length="134" mass="15214">MNISDVAVKTGLTSKTIRYYEEKGLVTLPLRQDNGYRRYTSRHIQELTLLRQARQVGFTLEECRELVGLFNDPHRHSADVKRRTLQKITDIAQQIEQLNAMREQLITLARRCPGDDGAECPIIDSLAGCCAVKA</sequence>
<organism evidence="14 15">
    <name type="scientific">Biostraticola tofi</name>
    <dbReference type="NCBI Taxonomy" id="466109"/>
    <lineage>
        <taxon>Bacteria</taxon>
        <taxon>Pseudomonadati</taxon>
        <taxon>Pseudomonadota</taxon>
        <taxon>Gammaproteobacteria</taxon>
        <taxon>Enterobacterales</taxon>
        <taxon>Bruguierivoracaceae</taxon>
        <taxon>Biostraticola</taxon>
    </lineage>
</organism>
<dbReference type="GO" id="GO:0003700">
    <property type="term" value="F:DNA-binding transcription factor activity"/>
    <property type="evidence" value="ECO:0007669"/>
    <property type="project" value="InterPro"/>
</dbReference>
<dbReference type="GO" id="GO:0005737">
    <property type="term" value="C:cytoplasm"/>
    <property type="evidence" value="ECO:0007669"/>
    <property type="project" value="UniProtKB-SubCell"/>
</dbReference>
<evidence type="ECO:0000259" key="13">
    <source>
        <dbReference type="PROSITE" id="PS50937"/>
    </source>
</evidence>
<dbReference type="EMBL" id="SMCR01000007">
    <property type="protein sequence ID" value="TCV94445.1"/>
    <property type="molecule type" value="Genomic_DNA"/>
</dbReference>
<dbReference type="RefSeq" id="WP_131866248.1">
    <property type="nucleotide sequence ID" value="NZ_SMCR01000007.1"/>
</dbReference>
<dbReference type="SUPFAM" id="SSF46955">
    <property type="entry name" value="Putative DNA-binding domain"/>
    <property type="match status" value="1"/>
</dbReference>
<dbReference type="GO" id="GO:0005507">
    <property type="term" value="F:copper ion binding"/>
    <property type="evidence" value="ECO:0007669"/>
    <property type="project" value="InterPro"/>
</dbReference>
<evidence type="ECO:0000256" key="6">
    <source>
        <dbReference type="ARBA" id="ARBA00023008"/>
    </source>
</evidence>
<dbReference type="CDD" id="cd01108">
    <property type="entry name" value="HTH_CueR"/>
    <property type="match status" value="1"/>
</dbReference>
<dbReference type="SMART" id="SM00422">
    <property type="entry name" value="HTH_MERR"/>
    <property type="match status" value="1"/>
</dbReference>
<keyword evidence="4" id="KW-0963">Cytoplasm</keyword>
<comment type="subcellular location">
    <subcellularLocation>
        <location evidence="1">Cytoplasm</location>
    </subcellularLocation>
</comment>
<dbReference type="GO" id="GO:0045893">
    <property type="term" value="P:positive regulation of DNA-templated transcription"/>
    <property type="evidence" value="ECO:0007669"/>
    <property type="project" value="InterPro"/>
</dbReference>
<evidence type="ECO:0000313" key="14">
    <source>
        <dbReference type="EMBL" id="TCV94445.1"/>
    </source>
</evidence>
<evidence type="ECO:0000256" key="8">
    <source>
        <dbReference type="ARBA" id="ARBA00023125"/>
    </source>
</evidence>
<name>A0A4R3YNL6_9GAMM</name>
<dbReference type="InterPro" id="IPR000551">
    <property type="entry name" value="MerR-type_HTH_dom"/>
</dbReference>
<protein>
    <recommendedName>
        <fullName evidence="3">HTH-type transcriptional regulator CueR</fullName>
    </recommendedName>
    <alternativeName>
        <fullName evidence="12">Copper efflux regulator</fullName>
    </alternativeName>
    <alternativeName>
        <fullName evidence="11">Copper export regulator</fullName>
    </alternativeName>
</protein>
<dbReference type="InterPro" id="IPR011789">
    <property type="entry name" value="CueR"/>
</dbReference>
<dbReference type="InterPro" id="IPR009061">
    <property type="entry name" value="DNA-bd_dom_put_sf"/>
</dbReference>
<dbReference type="AlphaFoldDB" id="A0A4R3YNL6"/>
<evidence type="ECO:0000256" key="11">
    <source>
        <dbReference type="ARBA" id="ARBA00031472"/>
    </source>
</evidence>
<dbReference type="Pfam" id="PF13411">
    <property type="entry name" value="MerR_1"/>
    <property type="match status" value="1"/>
</dbReference>
<evidence type="ECO:0000256" key="9">
    <source>
        <dbReference type="ARBA" id="ARBA00023159"/>
    </source>
</evidence>
<keyword evidence="15" id="KW-1185">Reference proteome</keyword>
<dbReference type="InterPro" id="IPR047057">
    <property type="entry name" value="MerR_fam"/>
</dbReference>